<dbReference type="RefSeq" id="WP_012694845.1">
    <property type="nucleotide sequence ID" value="NC_012528.1"/>
</dbReference>
<dbReference type="GO" id="GO:0016491">
    <property type="term" value="F:oxidoreductase activity"/>
    <property type="evidence" value="ECO:0007669"/>
    <property type="project" value="UniProtKB-KW"/>
</dbReference>
<name>C1D491_DEIDV</name>
<keyword evidence="3" id="KW-0274">FAD</keyword>
<evidence type="ECO:0000313" key="6">
    <source>
        <dbReference type="EMBL" id="ACO47972.1"/>
    </source>
</evidence>
<organism evidence="6 7">
    <name type="scientific">Deinococcus deserti (strain DSM 17065 / CIP 109153 / LMG 22923 / VCD115)</name>
    <dbReference type="NCBI Taxonomy" id="546414"/>
    <lineage>
        <taxon>Bacteria</taxon>
        <taxon>Thermotogati</taxon>
        <taxon>Deinococcota</taxon>
        <taxon>Deinococci</taxon>
        <taxon>Deinococcales</taxon>
        <taxon>Deinococcaceae</taxon>
        <taxon>Deinococcus</taxon>
    </lineage>
</organism>
<keyword evidence="4" id="KW-0560">Oxidoreductase</keyword>
<proteinExistence type="predicted"/>
<dbReference type="InterPro" id="IPR036188">
    <property type="entry name" value="FAD/NAD-bd_sf"/>
</dbReference>
<dbReference type="KEGG" id="ddr:Deide_3p00500"/>
<comment type="cofactor">
    <cofactor evidence="1">
        <name>FAD</name>
        <dbReference type="ChEBI" id="CHEBI:57692"/>
    </cofactor>
</comment>
<keyword evidence="2" id="KW-0285">Flavoprotein</keyword>
<geneLocation type="plasmid" evidence="7">
    <name>pDeide3</name>
</geneLocation>
<dbReference type="OrthoDB" id="9800167at2"/>
<gene>
    <name evidence="6" type="ordered locus">Deide_3p00500</name>
</gene>
<dbReference type="InterPro" id="IPR003953">
    <property type="entry name" value="FAD-dep_OxRdtase_2_FAD-bd"/>
</dbReference>
<dbReference type="EMBL" id="CP001117">
    <property type="protein sequence ID" value="ACO47972.1"/>
    <property type="molecule type" value="Genomic_DNA"/>
</dbReference>
<feature type="domain" description="FAD-dependent oxidoreductase 2 FAD-binding" evidence="5">
    <location>
        <begin position="15"/>
        <end position="480"/>
    </location>
</feature>
<dbReference type="Pfam" id="PF00890">
    <property type="entry name" value="FAD_binding_2"/>
    <property type="match status" value="1"/>
</dbReference>
<evidence type="ECO:0000256" key="2">
    <source>
        <dbReference type="ARBA" id="ARBA00022630"/>
    </source>
</evidence>
<reference evidence="6 7" key="1">
    <citation type="journal article" date="2009" name="PLoS Genet.">
        <title>Alliance of proteomics and genomics to unravel the specificities of Sahara bacterium Deinococcus deserti.</title>
        <authorList>
            <person name="de Groot A."/>
            <person name="Dulermo R."/>
            <person name="Ortet P."/>
            <person name="Blanchard L."/>
            <person name="Guerin P."/>
            <person name="Fernandez B."/>
            <person name="Vacherie B."/>
            <person name="Dossat C."/>
            <person name="Jolivet E."/>
            <person name="Siguier P."/>
            <person name="Chandler M."/>
            <person name="Barakat M."/>
            <person name="Dedieu A."/>
            <person name="Barbe V."/>
            <person name="Heulin T."/>
            <person name="Sommer S."/>
            <person name="Achouak W."/>
            <person name="Armengaud J."/>
        </authorList>
    </citation>
    <scope>NUCLEOTIDE SEQUENCE [LARGE SCALE GENOMIC DNA]</scope>
    <source>
        <strain evidence="7">DSM 17065 / CIP 109153 / LMG 22923 / VCD115</strain>
        <plasmid evidence="7">pDeide3</plasmid>
    </source>
</reference>
<dbReference type="Proteomes" id="UP000002208">
    <property type="component" value="Plasmid 3"/>
</dbReference>
<dbReference type="InterPro" id="IPR027477">
    <property type="entry name" value="Succ_DH/fumarate_Rdtase_cat_sf"/>
</dbReference>
<dbReference type="InterPro" id="IPR050315">
    <property type="entry name" value="FAD-oxidoreductase_2"/>
</dbReference>
<evidence type="ECO:0000256" key="4">
    <source>
        <dbReference type="ARBA" id="ARBA00023002"/>
    </source>
</evidence>
<dbReference type="PANTHER" id="PTHR43400">
    <property type="entry name" value="FUMARATE REDUCTASE"/>
    <property type="match status" value="1"/>
</dbReference>
<evidence type="ECO:0000256" key="3">
    <source>
        <dbReference type="ARBA" id="ARBA00022827"/>
    </source>
</evidence>
<protein>
    <submittedName>
        <fullName evidence="6">Putative FAD binding protein, putative fumarate reductase flavoprotein subunit</fullName>
    </submittedName>
</protein>
<dbReference type="SUPFAM" id="SSF56425">
    <property type="entry name" value="Succinate dehydrogenase/fumarate reductase flavoprotein, catalytic domain"/>
    <property type="match status" value="1"/>
</dbReference>
<dbReference type="PANTHER" id="PTHR43400:SF7">
    <property type="entry name" value="FAD-DEPENDENT OXIDOREDUCTASE 2 FAD BINDING DOMAIN-CONTAINING PROTEIN"/>
    <property type="match status" value="1"/>
</dbReference>
<dbReference type="SUPFAM" id="SSF51905">
    <property type="entry name" value="FAD/NAD(P)-binding domain"/>
    <property type="match status" value="1"/>
</dbReference>
<dbReference type="Gene3D" id="3.50.50.60">
    <property type="entry name" value="FAD/NAD(P)-binding domain"/>
    <property type="match status" value="1"/>
</dbReference>
<evidence type="ECO:0000256" key="1">
    <source>
        <dbReference type="ARBA" id="ARBA00001974"/>
    </source>
</evidence>
<evidence type="ECO:0000313" key="7">
    <source>
        <dbReference type="Proteomes" id="UP000002208"/>
    </source>
</evidence>
<dbReference type="HOGENOM" id="CLU_011398_4_6_0"/>
<accession>C1D491</accession>
<sequence>MHLNSDSPSDQHTFDTVVVGAGNAALCAALSARERGMRVLVLERGPHGKRGGNSYFTDGAIRFAYNDLNDIRDVIPRISDEEAEQIVMPSYSEADYLGDLMRVTGNQSDPELARQIVTQSPSTIRWMRDHGVKFDLIYDNQSFLKDGKYHFWGGLPVKTDGKGVGLIERLNVRAEELGIEVWYESRATRLLTDKGRVTGVLVQRGEQEITLQAGSVVLACGSFEASRELRAEHIGQEWDAAIVRGTEFNTGDGISMALAVGAQRYGDWSGCHAIGTDAGAPKVGDFGKPGDIYKKHSYPLGLLINKSGLRFVDEGADFRNYTYAKYGREILKQPGHVAYQIFDSQVRPMLRKEYNLEEATFYQADTLEELASLLDVDQKQFLETIGTYNAAVQDGDYNPTVKDGKGTVGITPPKSNWALAVEQGPFYAFPVTCGITFAFGGVRVSPQGEVLNADQEAIPGLFAAGEMVGGIFYQNYPGGSGLMSGAVFGKLAGESSAQYVQASSLALTS</sequence>
<evidence type="ECO:0000259" key="5">
    <source>
        <dbReference type="Pfam" id="PF00890"/>
    </source>
</evidence>
<keyword evidence="6" id="KW-0614">Plasmid</keyword>
<dbReference type="NCBIfam" id="NF006130">
    <property type="entry name" value="PRK08274.1"/>
    <property type="match status" value="1"/>
</dbReference>
<keyword evidence="7" id="KW-1185">Reference proteome</keyword>
<dbReference type="Gene3D" id="3.90.700.10">
    <property type="entry name" value="Succinate dehydrogenase/fumarate reductase flavoprotein, catalytic domain"/>
    <property type="match status" value="1"/>
</dbReference>
<dbReference type="AlphaFoldDB" id="C1D491"/>